<evidence type="ECO:0000256" key="9">
    <source>
        <dbReference type="ARBA" id="ARBA00023157"/>
    </source>
</evidence>
<name>A0AAY4EXN2_9TELE</name>
<feature type="transmembrane region" description="Helical" evidence="13">
    <location>
        <begin position="51"/>
        <end position="74"/>
    </location>
</feature>
<dbReference type="InterPro" id="IPR000276">
    <property type="entry name" value="GPCR_Rhodpsn"/>
</dbReference>
<reference evidence="15 16" key="1">
    <citation type="submission" date="2020-06" db="EMBL/GenBank/DDBJ databases">
        <authorList>
            <consortium name="Wellcome Sanger Institute Data Sharing"/>
        </authorList>
    </citation>
    <scope>NUCLEOTIDE SEQUENCE [LARGE SCALE GENOMIC DNA]</scope>
</reference>
<evidence type="ECO:0000256" key="4">
    <source>
        <dbReference type="ARBA" id="ARBA00022859"/>
    </source>
</evidence>
<feature type="transmembrane region" description="Helical" evidence="13">
    <location>
        <begin position="20"/>
        <end position="39"/>
    </location>
</feature>
<evidence type="ECO:0000313" key="16">
    <source>
        <dbReference type="Proteomes" id="UP000694580"/>
    </source>
</evidence>
<evidence type="ECO:0000256" key="1">
    <source>
        <dbReference type="ARBA" id="ARBA00004651"/>
    </source>
</evidence>
<proteinExistence type="predicted"/>
<evidence type="ECO:0000259" key="14">
    <source>
        <dbReference type="PROSITE" id="PS50262"/>
    </source>
</evidence>
<keyword evidence="4" id="KW-0391">Immunity</keyword>
<keyword evidence="12" id="KW-0807">Transducer</keyword>
<evidence type="ECO:0000256" key="11">
    <source>
        <dbReference type="ARBA" id="ARBA00023180"/>
    </source>
</evidence>
<feature type="transmembrane region" description="Helical" evidence="13">
    <location>
        <begin position="128"/>
        <end position="149"/>
    </location>
</feature>
<keyword evidence="5 13" id="KW-1133">Transmembrane helix</keyword>
<keyword evidence="2" id="KW-1003">Cell membrane</keyword>
<accession>A0AAY4EXN2</accession>
<evidence type="ECO:0000256" key="8">
    <source>
        <dbReference type="ARBA" id="ARBA00023136"/>
    </source>
</evidence>
<protein>
    <recommendedName>
        <fullName evidence="14">G-protein coupled receptors family 1 profile domain-containing protein</fullName>
    </recommendedName>
</protein>
<comment type="subcellular location">
    <subcellularLocation>
        <location evidence="1">Cell membrane</location>
        <topology evidence="1">Multi-pass membrane protein</topology>
    </subcellularLocation>
</comment>
<dbReference type="GeneTree" id="ENSGT00950000183136"/>
<evidence type="ECO:0000256" key="2">
    <source>
        <dbReference type="ARBA" id="ARBA00022475"/>
    </source>
</evidence>
<evidence type="ECO:0000256" key="10">
    <source>
        <dbReference type="ARBA" id="ARBA00023170"/>
    </source>
</evidence>
<dbReference type="GO" id="GO:0005886">
    <property type="term" value="C:plasma membrane"/>
    <property type="evidence" value="ECO:0007669"/>
    <property type="project" value="UniProtKB-SubCell"/>
</dbReference>
<dbReference type="GO" id="GO:0004930">
    <property type="term" value="F:G protein-coupled receptor activity"/>
    <property type="evidence" value="ECO:0007669"/>
    <property type="project" value="UniProtKB-KW"/>
</dbReference>
<keyword evidence="11" id="KW-0325">Glycoprotein</keyword>
<keyword evidence="8 13" id="KW-0472">Membrane</keyword>
<keyword evidence="9" id="KW-1015">Disulfide bond</keyword>
<dbReference type="PANTHER" id="PTHR24234">
    <property type="entry name" value="LYSOPHOSPHATIDIC ACID RECEPTOR 5/SPHINGOSYLPHOSPHORYLCHOLINE RECEPTOR"/>
    <property type="match status" value="1"/>
</dbReference>
<dbReference type="AlphaFoldDB" id="A0AAY4EXN2"/>
<feature type="transmembrane region" description="Helical" evidence="13">
    <location>
        <begin position="177"/>
        <end position="203"/>
    </location>
</feature>
<dbReference type="Gene3D" id="1.20.1070.10">
    <property type="entry name" value="Rhodopsin 7-helix transmembrane proteins"/>
    <property type="match status" value="1"/>
</dbReference>
<feature type="transmembrane region" description="Helical" evidence="13">
    <location>
        <begin position="238"/>
        <end position="258"/>
    </location>
</feature>
<evidence type="ECO:0000256" key="13">
    <source>
        <dbReference type="SAM" id="Phobius"/>
    </source>
</evidence>
<dbReference type="PANTHER" id="PTHR24234:SF6">
    <property type="entry name" value="LYSOPHOSPHATIDIC ACID RECEPTOR 5"/>
    <property type="match status" value="1"/>
</dbReference>
<dbReference type="GO" id="GO:0002250">
    <property type="term" value="P:adaptive immune response"/>
    <property type="evidence" value="ECO:0007669"/>
    <property type="project" value="UniProtKB-KW"/>
</dbReference>
<keyword evidence="3 13" id="KW-0812">Transmembrane</keyword>
<evidence type="ECO:0000256" key="7">
    <source>
        <dbReference type="ARBA" id="ARBA00023130"/>
    </source>
</evidence>
<dbReference type="PRINTS" id="PR01157">
    <property type="entry name" value="P2YPURNOCPTR"/>
</dbReference>
<reference evidence="15" key="2">
    <citation type="submission" date="2025-08" db="UniProtKB">
        <authorList>
            <consortium name="Ensembl"/>
        </authorList>
    </citation>
    <scope>IDENTIFICATION</scope>
</reference>
<keyword evidence="7" id="KW-1064">Adaptive immunity</keyword>
<evidence type="ECO:0000313" key="15">
    <source>
        <dbReference type="Ensembl" id="ENSDCDP00010062026.1"/>
    </source>
</evidence>
<evidence type="ECO:0000256" key="3">
    <source>
        <dbReference type="ARBA" id="ARBA00022692"/>
    </source>
</evidence>
<organism evidence="15 16">
    <name type="scientific">Denticeps clupeoides</name>
    <name type="common">denticle herring</name>
    <dbReference type="NCBI Taxonomy" id="299321"/>
    <lineage>
        <taxon>Eukaryota</taxon>
        <taxon>Metazoa</taxon>
        <taxon>Chordata</taxon>
        <taxon>Craniata</taxon>
        <taxon>Vertebrata</taxon>
        <taxon>Euteleostomi</taxon>
        <taxon>Actinopterygii</taxon>
        <taxon>Neopterygii</taxon>
        <taxon>Teleostei</taxon>
        <taxon>Clupei</taxon>
        <taxon>Clupeiformes</taxon>
        <taxon>Denticipitoidei</taxon>
        <taxon>Denticipitidae</taxon>
        <taxon>Denticeps</taxon>
    </lineage>
</organism>
<keyword evidence="6" id="KW-0297">G-protein coupled receptor</keyword>
<dbReference type="PROSITE" id="PS50262">
    <property type="entry name" value="G_PROTEIN_RECEP_F1_2"/>
    <property type="match status" value="1"/>
</dbReference>
<evidence type="ECO:0000256" key="12">
    <source>
        <dbReference type="ARBA" id="ARBA00023224"/>
    </source>
</evidence>
<dbReference type="GO" id="GO:0048266">
    <property type="term" value="P:behavioral response to pain"/>
    <property type="evidence" value="ECO:0007669"/>
    <property type="project" value="TreeGrafter"/>
</dbReference>
<dbReference type="Ensembl" id="ENSDCDT00010072809.1">
    <property type="protein sequence ID" value="ENSDCDP00010062026.1"/>
    <property type="gene ID" value="ENSDCDG00010034133.1"/>
</dbReference>
<keyword evidence="16" id="KW-1185">Reference proteome</keyword>
<dbReference type="InterPro" id="IPR017452">
    <property type="entry name" value="GPCR_Rhodpsn_7TM"/>
</dbReference>
<dbReference type="SUPFAM" id="SSF81321">
    <property type="entry name" value="Family A G protein-coupled receptor-like"/>
    <property type="match status" value="1"/>
</dbReference>
<dbReference type="FunFam" id="1.20.1070.10:FF:000017">
    <property type="entry name" value="lysophosphatidic acid receptor 4"/>
    <property type="match status" value="1"/>
</dbReference>
<gene>
    <name evidence="15" type="primary">lpar5a</name>
</gene>
<feature type="transmembrane region" description="Helical" evidence="13">
    <location>
        <begin position="270"/>
        <end position="291"/>
    </location>
</feature>
<dbReference type="PRINTS" id="PR00237">
    <property type="entry name" value="GPCRRHODOPSN"/>
</dbReference>
<dbReference type="Proteomes" id="UP000694580">
    <property type="component" value="Chromosome 4"/>
</dbReference>
<reference evidence="15" key="3">
    <citation type="submission" date="2025-09" db="UniProtKB">
        <authorList>
            <consortium name="Ensembl"/>
        </authorList>
    </citation>
    <scope>IDENTIFICATION</scope>
</reference>
<dbReference type="CDD" id="cd14982">
    <property type="entry name" value="7tmA_purinoceptor-like"/>
    <property type="match status" value="1"/>
</dbReference>
<evidence type="ECO:0000256" key="6">
    <source>
        <dbReference type="ARBA" id="ARBA00023040"/>
    </source>
</evidence>
<evidence type="ECO:0000256" key="5">
    <source>
        <dbReference type="ARBA" id="ARBA00022989"/>
    </source>
</evidence>
<feature type="transmembrane region" description="Helical" evidence="13">
    <location>
        <begin position="94"/>
        <end position="116"/>
    </location>
</feature>
<sequence>MSNDTCSAQHFRYPLFTATYSLVLVVGLPLNAVSLWTFFCRQRLKSVPVVYMANLAVSDMLFILSLPLRIAYFSMRRWPFGDLACMIPGTLFSVNLYSSSFFITFISVDRMLAVVYPLRSRSLRSLPIAWMVCLAVWLIIAGLSVPVALNHKANNDSNCSVIRCFENYSPDEWQRGFIILCFTTVVGILIPFVIILGCTIAMVRKLREEKTCSLSSSKSSIKTPLNKSKLVRLFQTNLFIYALCFIPFHVSFILYGLHKMKVLQYNFFDVQTVTMCLASTNSCLDPLIYYFSSKNRLYMCSHTNARTSWL</sequence>
<keyword evidence="10" id="KW-0675">Receptor</keyword>
<dbReference type="Pfam" id="PF00001">
    <property type="entry name" value="7tm_1"/>
    <property type="match status" value="1"/>
</dbReference>
<feature type="domain" description="G-protein coupled receptors family 1 profile" evidence="14">
    <location>
        <begin position="30"/>
        <end position="289"/>
    </location>
</feature>